<evidence type="ECO:0000313" key="13">
    <source>
        <dbReference type="Proteomes" id="UP000319257"/>
    </source>
</evidence>
<dbReference type="GO" id="GO:0000444">
    <property type="term" value="C:MIS12/MIND type complex"/>
    <property type="evidence" value="ECO:0007669"/>
    <property type="project" value="InterPro"/>
</dbReference>
<dbReference type="Pfam" id="PF03980">
    <property type="entry name" value="Nnf1"/>
    <property type="match status" value="1"/>
</dbReference>
<keyword evidence="10" id="KW-0175">Coiled coil</keyword>
<feature type="region of interest" description="Disordered" evidence="11">
    <location>
        <begin position="1"/>
        <end position="80"/>
    </location>
</feature>
<evidence type="ECO:0000256" key="10">
    <source>
        <dbReference type="SAM" id="Coils"/>
    </source>
</evidence>
<evidence type="ECO:0000256" key="5">
    <source>
        <dbReference type="ARBA" id="ARBA00022776"/>
    </source>
</evidence>
<dbReference type="GeneID" id="41974699"/>
<keyword evidence="6" id="KW-0995">Kinetochore</keyword>
<keyword evidence="8" id="KW-0131">Cell cycle</keyword>
<evidence type="ECO:0000256" key="11">
    <source>
        <dbReference type="SAM" id="MobiDB-lite"/>
    </source>
</evidence>
<keyword evidence="5" id="KW-0498">Mitosis</keyword>
<keyword evidence="13" id="KW-1185">Reference proteome</keyword>
<keyword evidence="7" id="KW-0539">Nucleus</keyword>
<protein>
    <recommendedName>
        <fullName evidence="14">Nnf1</fullName>
    </recommendedName>
</protein>
<dbReference type="Proteomes" id="UP000319257">
    <property type="component" value="Unassembled WGS sequence"/>
</dbReference>
<feature type="compositionally biased region" description="Polar residues" evidence="11">
    <location>
        <begin position="12"/>
        <end position="22"/>
    </location>
</feature>
<gene>
    <name evidence="12" type="ORF">E0L32_007252</name>
</gene>
<feature type="coiled-coil region" evidence="10">
    <location>
        <begin position="202"/>
        <end position="229"/>
    </location>
</feature>
<evidence type="ECO:0000256" key="9">
    <source>
        <dbReference type="ARBA" id="ARBA00023328"/>
    </source>
</evidence>
<dbReference type="STRING" id="1093900.A0A507AXB4"/>
<evidence type="ECO:0000256" key="1">
    <source>
        <dbReference type="ARBA" id="ARBA00004123"/>
    </source>
</evidence>
<accession>A0A507AXB4</accession>
<evidence type="ECO:0000313" key="12">
    <source>
        <dbReference type="EMBL" id="TPX12137.1"/>
    </source>
</evidence>
<dbReference type="AlphaFoldDB" id="A0A507AXB4"/>
<evidence type="ECO:0000256" key="4">
    <source>
        <dbReference type="ARBA" id="ARBA00022618"/>
    </source>
</evidence>
<evidence type="ECO:0000256" key="3">
    <source>
        <dbReference type="ARBA" id="ARBA00022454"/>
    </source>
</evidence>
<keyword evidence="3" id="KW-0158">Chromosome</keyword>
<keyword evidence="9" id="KW-0137">Centromere</keyword>
<dbReference type="GO" id="GO:0007059">
    <property type="term" value="P:chromosome segregation"/>
    <property type="evidence" value="ECO:0007669"/>
    <property type="project" value="TreeGrafter"/>
</dbReference>
<evidence type="ECO:0000256" key="7">
    <source>
        <dbReference type="ARBA" id="ARBA00023242"/>
    </source>
</evidence>
<comment type="subcellular location">
    <subcellularLocation>
        <location evidence="2">Chromosome</location>
        <location evidence="2">Centromere</location>
        <location evidence="2">Kinetochore</location>
    </subcellularLocation>
    <subcellularLocation>
        <location evidence="1">Nucleus</location>
    </subcellularLocation>
</comment>
<feature type="compositionally biased region" description="Low complexity" evidence="11">
    <location>
        <begin position="23"/>
        <end position="34"/>
    </location>
</feature>
<dbReference type="GO" id="GO:0051301">
    <property type="term" value="P:cell division"/>
    <property type="evidence" value="ECO:0007669"/>
    <property type="project" value="UniProtKB-KW"/>
</dbReference>
<dbReference type="InterPro" id="IPR007128">
    <property type="entry name" value="PMF1/Nnf1"/>
</dbReference>
<sequence>MATANPDPPQEAPSTTTAQDNNPSSATSIPAAAADPDRMDEDTPEVPPQQSQAREREEEEEGGEGAASPPLPTRHTAVTPGPRAARLQELYASTLSRTLARVSWDNFAACYPTAAAHAPQALGRVQRQVVEGLAERCNREFEAIMTNRNVVPKLNELESLISDASRRRDEKGALAEAPVPPHLLPADQILAAHMAPHLASQQSQLNARLQNVQADNARLFDEVAAQRAEILSLLAALEGALRDVDGASDLLGGVVGDLARETREVELEIMAAAPSSSSAGS</sequence>
<comment type="caution">
    <text evidence="12">The sequence shown here is derived from an EMBL/GenBank/DDBJ whole genome shotgun (WGS) entry which is preliminary data.</text>
</comment>
<evidence type="ECO:0000256" key="6">
    <source>
        <dbReference type="ARBA" id="ARBA00022838"/>
    </source>
</evidence>
<dbReference type="FunCoup" id="A0A507AXB4">
    <property type="interactions" value="25"/>
</dbReference>
<dbReference type="EMBL" id="SKBQ01000043">
    <property type="protein sequence ID" value="TPX12137.1"/>
    <property type="molecule type" value="Genomic_DNA"/>
</dbReference>
<dbReference type="InParanoid" id="A0A507AXB4"/>
<dbReference type="PANTHER" id="PTHR15459:SF3">
    <property type="entry name" value="POLYAMINE-MODULATED FACTOR 1"/>
    <property type="match status" value="1"/>
</dbReference>
<proteinExistence type="predicted"/>
<dbReference type="GO" id="GO:0005634">
    <property type="term" value="C:nucleus"/>
    <property type="evidence" value="ECO:0007669"/>
    <property type="project" value="UniProtKB-SubCell"/>
</dbReference>
<name>A0A507AXB4_9PEZI</name>
<dbReference type="RefSeq" id="XP_030993848.1">
    <property type="nucleotide sequence ID" value="XM_031141975.1"/>
</dbReference>
<organism evidence="12 13">
    <name type="scientific">Thyridium curvatum</name>
    <dbReference type="NCBI Taxonomy" id="1093900"/>
    <lineage>
        <taxon>Eukaryota</taxon>
        <taxon>Fungi</taxon>
        <taxon>Dikarya</taxon>
        <taxon>Ascomycota</taxon>
        <taxon>Pezizomycotina</taxon>
        <taxon>Sordariomycetes</taxon>
        <taxon>Sordariomycetidae</taxon>
        <taxon>Thyridiales</taxon>
        <taxon>Thyridiaceae</taxon>
        <taxon>Thyridium</taxon>
    </lineage>
</organism>
<reference evidence="12 13" key="1">
    <citation type="submission" date="2019-06" db="EMBL/GenBank/DDBJ databases">
        <title>Draft genome sequence of the filamentous fungus Phialemoniopsis curvata isolated from diesel fuel.</title>
        <authorList>
            <person name="Varaljay V.A."/>
            <person name="Lyon W.J."/>
            <person name="Crouch A.L."/>
            <person name="Drake C.E."/>
            <person name="Hollomon J.M."/>
            <person name="Nadeau L.J."/>
            <person name="Nunn H.S."/>
            <person name="Stevenson B.S."/>
            <person name="Bojanowski C.L."/>
            <person name="Crookes-Goodson W.J."/>
        </authorList>
    </citation>
    <scope>NUCLEOTIDE SEQUENCE [LARGE SCALE GENOMIC DNA]</scope>
    <source>
        <strain evidence="12 13">D216</strain>
    </source>
</reference>
<evidence type="ECO:0000256" key="8">
    <source>
        <dbReference type="ARBA" id="ARBA00023306"/>
    </source>
</evidence>
<feature type="compositionally biased region" description="Pro residues" evidence="11">
    <location>
        <begin position="1"/>
        <end position="11"/>
    </location>
</feature>
<dbReference type="PANTHER" id="PTHR15459">
    <property type="entry name" value="POLYAMINE-MODULATED FACTOR 1"/>
    <property type="match status" value="1"/>
</dbReference>
<evidence type="ECO:0000256" key="2">
    <source>
        <dbReference type="ARBA" id="ARBA00004629"/>
    </source>
</evidence>
<evidence type="ECO:0008006" key="14">
    <source>
        <dbReference type="Google" id="ProtNLM"/>
    </source>
</evidence>
<dbReference type="OrthoDB" id="18453at2759"/>
<keyword evidence="4" id="KW-0132">Cell division</keyword>